<accession>A0A9N7NQQ1</accession>
<dbReference type="EMBL" id="CACSLK010028053">
    <property type="protein sequence ID" value="CAA0834451.1"/>
    <property type="molecule type" value="Genomic_DNA"/>
</dbReference>
<evidence type="ECO:0000259" key="3">
    <source>
        <dbReference type="PROSITE" id="PS50097"/>
    </source>
</evidence>
<dbReference type="PANTHER" id="PTHR47274">
    <property type="entry name" value="BTB/POZ DOMAIN CONTAINING PROTEIN, EXPRESSED-RELATED"/>
    <property type="match status" value="1"/>
</dbReference>
<protein>
    <submittedName>
        <fullName evidence="4">BTB/POZ domain-containing protein</fullName>
    </submittedName>
</protein>
<dbReference type="CDD" id="cd18186">
    <property type="entry name" value="BTB_POZ_ZBTB_KLHL-like"/>
    <property type="match status" value="1"/>
</dbReference>
<comment type="pathway">
    <text evidence="2">Protein modification; protein ubiquitination.</text>
</comment>
<organism evidence="4 5">
    <name type="scientific">Striga hermonthica</name>
    <name type="common">Purple witchweed</name>
    <name type="synonym">Buchnera hermonthica</name>
    <dbReference type="NCBI Taxonomy" id="68872"/>
    <lineage>
        <taxon>Eukaryota</taxon>
        <taxon>Viridiplantae</taxon>
        <taxon>Streptophyta</taxon>
        <taxon>Embryophyta</taxon>
        <taxon>Tracheophyta</taxon>
        <taxon>Spermatophyta</taxon>
        <taxon>Magnoliopsida</taxon>
        <taxon>eudicotyledons</taxon>
        <taxon>Gunneridae</taxon>
        <taxon>Pentapetalae</taxon>
        <taxon>asterids</taxon>
        <taxon>lamiids</taxon>
        <taxon>Lamiales</taxon>
        <taxon>Orobanchaceae</taxon>
        <taxon>Buchnereae</taxon>
        <taxon>Striga</taxon>
    </lineage>
</organism>
<dbReference type="AlphaFoldDB" id="A0A9N7NQQ1"/>
<dbReference type="Pfam" id="PF00651">
    <property type="entry name" value="BTB"/>
    <property type="match status" value="1"/>
</dbReference>
<reference evidence="4" key="1">
    <citation type="submission" date="2019-12" db="EMBL/GenBank/DDBJ databases">
        <authorList>
            <person name="Scholes J."/>
        </authorList>
    </citation>
    <scope>NUCLEOTIDE SEQUENCE</scope>
</reference>
<keyword evidence="5" id="KW-1185">Reference proteome</keyword>
<sequence length="238" mass="26671">MQVRREVVFSAVVPLPRASSFALLTCPKSFIMSSIFVGVLVEGCGVAMVGGDATNRDMDDILRRLVYIRTDIEVKPGTKEASIHAHKALLMEAVKSSIFRNILDSEDKAPPNESITLSKMTNEELHSLIEFLLYRGNLPKEMIERNLYSLAVAANEYDIAPLRKVCEHHLKESLSTCNALDILELSDRCSFKSLKDATLDFIAKNYKDIFFAKGYVDFTIQNQHLARAITRARASSIK</sequence>
<feature type="domain" description="BTB" evidence="3">
    <location>
        <begin position="70"/>
        <end position="132"/>
    </location>
</feature>
<dbReference type="PROSITE" id="PS50097">
    <property type="entry name" value="BTB"/>
    <property type="match status" value="1"/>
</dbReference>
<comment type="caution">
    <text evidence="4">The sequence shown here is derived from an EMBL/GenBank/DDBJ whole genome shotgun (WGS) entry which is preliminary data.</text>
</comment>
<dbReference type="Gene3D" id="1.25.40.420">
    <property type="match status" value="1"/>
</dbReference>
<evidence type="ECO:0000256" key="2">
    <source>
        <dbReference type="ARBA" id="ARBA00004906"/>
    </source>
</evidence>
<gene>
    <name evidence="4" type="ORF">SHERM_02273</name>
</gene>
<name>A0A9N7NQQ1_STRHE</name>
<dbReference type="InterPro" id="IPR044784">
    <property type="entry name" value="At1g01640-like"/>
</dbReference>
<evidence type="ECO:0000313" key="5">
    <source>
        <dbReference type="Proteomes" id="UP001153555"/>
    </source>
</evidence>
<dbReference type="PANTHER" id="PTHR47274:SF1">
    <property type="entry name" value="BTB_POZ DOMAIN CONTAINING PROTEIN, EXPRESSED"/>
    <property type="match status" value="1"/>
</dbReference>
<evidence type="ECO:0000256" key="1">
    <source>
        <dbReference type="ARBA" id="ARBA00002668"/>
    </source>
</evidence>
<dbReference type="OrthoDB" id="6359943at2759"/>
<evidence type="ECO:0000313" key="4">
    <source>
        <dbReference type="EMBL" id="CAA0834451.1"/>
    </source>
</evidence>
<dbReference type="InterPro" id="IPR011333">
    <property type="entry name" value="SKP1/BTB/POZ_sf"/>
</dbReference>
<dbReference type="CDD" id="cd14733">
    <property type="entry name" value="BACK"/>
    <property type="match status" value="1"/>
</dbReference>
<dbReference type="SUPFAM" id="SSF54695">
    <property type="entry name" value="POZ domain"/>
    <property type="match status" value="1"/>
</dbReference>
<comment type="function">
    <text evidence="1">May act as a substrate-specific adapter of an E3 ubiquitin-protein ligase complex (CUL3-RBX1-BTB) which mediates the ubiquitination and subsequent proteasomal degradation of target proteins.</text>
</comment>
<dbReference type="InterPro" id="IPR000210">
    <property type="entry name" value="BTB/POZ_dom"/>
</dbReference>
<dbReference type="Proteomes" id="UP001153555">
    <property type="component" value="Unassembled WGS sequence"/>
</dbReference>
<dbReference type="Gene3D" id="3.30.710.10">
    <property type="entry name" value="Potassium Channel Kv1.1, Chain A"/>
    <property type="match status" value="1"/>
</dbReference>
<proteinExistence type="predicted"/>